<dbReference type="InterPro" id="IPR036291">
    <property type="entry name" value="NAD(P)-bd_dom_sf"/>
</dbReference>
<dbReference type="NCBIfam" id="TIGR00112">
    <property type="entry name" value="proC"/>
    <property type="match status" value="1"/>
</dbReference>
<keyword evidence="10" id="KW-1185">Reference proteome</keyword>
<dbReference type="GO" id="GO:0004735">
    <property type="term" value="F:pyrroline-5-carboxylate reductase activity"/>
    <property type="evidence" value="ECO:0007669"/>
    <property type="project" value="UniProtKB-UniRule"/>
</dbReference>
<dbReference type="HAMAP" id="MF_01925">
    <property type="entry name" value="P5C_reductase"/>
    <property type="match status" value="1"/>
</dbReference>
<dbReference type="Pfam" id="PF03807">
    <property type="entry name" value="F420_oxidored"/>
    <property type="match status" value="1"/>
</dbReference>
<dbReference type="InterPro" id="IPR028939">
    <property type="entry name" value="P5C_Rdtase_cat_N"/>
</dbReference>
<dbReference type="EC" id="1.5.1.2" evidence="4 5"/>
<comment type="catalytic activity">
    <reaction evidence="4">
        <text>L-proline + NADP(+) = (S)-1-pyrroline-5-carboxylate + NADPH + 2 H(+)</text>
        <dbReference type="Rhea" id="RHEA:14109"/>
        <dbReference type="ChEBI" id="CHEBI:15378"/>
        <dbReference type="ChEBI" id="CHEBI:17388"/>
        <dbReference type="ChEBI" id="CHEBI:57783"/>
        <dbReference type="ChEBI" id="CHEBI:58349"/>
        <dbReference type="ChEBI" id="CHEBI:60039"/>
        <dbReference type="EC" id="1.5.1.2"/>
    </reaction>
</comment>
<dbReference type="GO" id="GO:0005737">
    <property type="term" value="C:cytoplasm"/>
    <property type="evidence" value="ECO:0007669"/>
    <property type="project" value="UniProtKB-SubCell"/>
</dbReference>
<dbReference type="PANTHER" id="PTHR11645:SF0">
    <property type="entry name" value="PYRROLINE-5-CARBOXYLATE REDUCTASE 3"/>
    <property type="match status" value="1"/>
</dbReference>
<evidence type="ECO:0000256" key="2">
    <source>
        <dbReference type="ARBA" id="ARBA00022857"/>
    </source>
</evidence>
<sequence length="269" mass="27325">MSFEVSIILFGGGRMGSAMLRGWIASGIGPGAIHVMTPRPDEALLGLAAECGVRVNPPLTARAGQAVVLAVKPQRVAEIADQIATIATPDTLIVSVMAGKTIADLRMLFPEVPSFVRAMPNLPAAVGSGMTVAVADCSAGQRLLAERLLSSTGAFEWLDDEALMDAATGVSGSGPAYLFYIADCLTSAGIAAGLPAEVAERLARATVAGAGAMLAPDGPSAEQLRRDVTSPNGTTQAGLEILTADGVLMGLVEQTVAAAAMRARELAAA</sequence>
<evidence type="ECO:0000259" key="7">
    <source>
        <dbReference type="Pfam" id="PF03807"/>
    </source>
</evidence>
<comment type="catalytic activity">
    <reaction evidence="4">
        <text>L-proline + NAD(+) = (S)-1-pyrroline-5-carboxylate + NADH + 2 H(+)</text>
        <dbReference type="Rhea" id="RHEA:14105"/>
        <dbReference type="ChEBI" id="CHEBI:15378"/>
        <dbReference type="ChEBI" id="CHEBI:17388"/>
        <dbReference type="ChEBI" id="CHEBI:57540"/>
        <dbReference type="ChEBI" id="CHEBI:57945"/>
        <dbReference type="ChEBI" id="CHEBI:60039"/>
        <dbReference type="EC" id="1.5.1.2"/>
    </reaction>
</comment>
<evidence type="ECO:0000259" key="8">
    <source>
        <dbReference type="Pfam" id="PF14748"/>
    </source>
</evidence>
<dbReference type="InterPro" id="IPR000304">
    <property type="entry name" value="Pyrroline-COOH_reductase"/>
</dbReference>
<evidence type="ECO:0000256" key="6">
    <source>
        <dbReference type="PIRSR" id="PIRSR000193-1"/>
    </source>
</evidence>
<dbReference type="Proteomes" id="UP001139451">
    <property type="component" value="Unassembled WGS sequence"/>
</dbReference>
<feature type="domain" description="Pyrroline-5-carboxylate reductase catalytic N-terminal" evidence="7">
    <location>
        <begin position="8"/>
        <end position="99"/>
    </location>
</feature>
<feature type="domain" description="Pyrroline-5-carboxylate reductase dimerisation" evidence="8">
    <location>
        <begin position="161"/>
        <end position="266"/>
    </location>
</feature>
<dbReference type="InterPro" id="IPR029036">
    <property type="entry name" value="P5CR_dimer"/>
</dbReference>
<gene>
    <name evidence="4 9" type="primary">proC</name>
    <name evidence="9" type="ORF">M9978_05925</name>
</gene>
<evidence type="ECO:0000313" key="10">
    <source>
        <dbReference type="Proteomes" id="UP001139451"/>
    </source>
</evidence>
<keyword evidence="4" id="KW-0963">Cytoplasm</keyword>
<feature type="binding site" evidence="6">
    <location>
        <begin position="70"/>
        <end position="73"/>
    </location>
    <ligand>
        <name>NADP(+)</name>
        <dbReference type="ChEBI" id="CHEBI:58349"/>
    </ligand>
</feature>
<dbReference type="RefSeq" id="WP_254292076.1">
    <property type="nucleotide sequence ID" value="NZ_JAMLDX010000003.1"/>
</dbReference>
<protein>
    <recommendedName>
        <fullName evidence="4 5">Pyrroline-5-carboxylate reductase</fullName>
        <shortName evidence="4">P5C reductase</shortName>
        <shortName evidence="4">P5CR</shortName>
        <ecNumber evidence="4 5">1.5.1.2</ecNumber>
    </recommendedName>
    <alternativeName>
        <fullName evidence="4">PCA reductase</fullName>
    </alternativeName>
</protein>
<dbReference type="PANTHER" id="PTHR11645">
    <property type="entry name" value="PYRROLINE-5-CARBOXYLATE REDUCTASE"/>
    <property type="match status" value="1"/>
</dbReference>
<dbReference type="GO" id="GO:0055129">
    <property type="term" value="P:L-proline biosynthetic process"/>
    <property type="evidence" value="ECO:0007669"/>
    <property type="project" value="UniProtKB-UniRule"/>
</dbReference>
<dbReference type="AlphaFoldDB" id="A0A9X2HHC9"/>
<keyword evidence="2 4" id="KW-0521">NADP</keyword>
<keyword evidence="4" id="KW-0641">Proline biosynthesis</keyword>
<proteinExistence type="inferred from homology"/>
<evidence type="ECO:0000256" key="3">
    <source>
        <dbReference type="ARBA" id="ARBA00023002"/>
    </source>
</evidence>
<dbReference type="Pfam" id="PF14748">
    <property type="entry name" value="P5CR_dimer"/>
    <property type="match status" value="1"/>
</dbReference>
<comment type="caution">
    <text evidence="9">The sequence shown here is derived from an EMBL/GenBank/DDBJ whole genome shotgun (WGS) entry which is preliminary data.</text>
</comment>
<comment type="similarity">
    <text evidence="1 4">Belongs to the pyrroline-5-carboxylate reductase family.</text>
</comment>
<keyword evidence="4" id="KW-0028">Amino-acid biosynthesis</keyword>
<evidence type="ECO:0000256" key="4">
    <source>
        <dbReference type="HAMAP-Rule" id="MF_01925"/>
    </source>
</evidence>
<evidence type="ECO:0000313" key="9">
    <source>
        <dbReference type="EMBL" id="MCP3729962.1"/>
    </source>
</evidence>
<dbReference type="SUPFAM" id="SSF48179">
    <property type="entry name" value="6-phosphogluconate dehydrogenase C-terminal domain-like"/>
    <property type="match status" value="1"/>
</dbReference>
<dbReference type="InterPro" id="IPR008927">
    <property type="entry name" value="6-PGluconate_DH-like_C_sf"/>
</dbReference>
<reference evidence="9" key="1">
    <citation type="submission" date="2022-05" db="EMBL/GenBank/DDBJ databases">
        <title>Sphingomonas sp. strain MG17 Genome sequencing and assembly.</title>
        <authorList>
            <person name="Kim I."/>
        </authorList>
    </citation>
    <scope>NUCLEOTIDE SEQUENCE</scope>
    <source>
        <strain evidence="9">MG17</strain>
    </source>
</reference>
<dbReference type="FunFam" id="1.10.3730.10:FF:000001">
    <property type="entry name" value="Pyrroline-5-carboxylate reductase"/>
    <property type="match status" value="1"/>
</dbReference>
<evidence type="ECO:0000256" key="5">
    <source>
        <dbReference type="NCBIfam" id="TIGR00112"/>
    </source>
</evidence>
<dbReference type="PIRSF" id="PIRSF000193">
    <property type="entry name" value="Pyrrol-5-carb_rd"/>
    <property type="match status" value="1"/>
</dbReference>
<evidence type="ECO:0000256" key="1">
    <source>
        <dbReference type="ARBA" id="ARBA00005525"/>
    </source>
</evidence>
<organism evidence="9 10">
    <name type="scientific">Sphingomonas tagetis</name>
    <dbReference type="NCBI Taxonomy" id="2949092"/>
    <lineage>
        <taxon>Bacteria</taxon>
        <taxon>Pseudomonadati</taxon>
        <taxon>Pseudomonadota</taxon>
        <taxon>Alphaproteobacteria</taxon>
        <taxon>Sphingomonadales</taxon>
        <taxon>Sphingomonadaceae</taxon>
        <taxon>Sphingomonas</taxon>
    </lineage>
</organism>
<name>A0A9X2HHC9_9SPHN</name>
<dbReference type="EMBL" id="JAMLDX010000003">
    <property type="protein sequence ID" value="MCP3729962.1"/>
    <property type="molecule type" value="Genomic_DNA"/>
</dbReference>
<comment type="pathway">
    <text evidence="4">Amino-acid biosynthesis; L-proline biosynthesis; L-proline from L-glutamate 5-semialdehyde: step 1/1.</text>
</comment>
<dbReference type="SUPFAM" id="SSF51735">
    <property type="entry name" value="NAD(P)-binding Rossmann-fold domains"/>
    <property type="match status" value="1"/>
</dbReference>
<comment type="function">
    <text evidence="4">Catalyzes the reduction of 1-pyrroline-5-carboxylate (PCA) to L-proline.</text>
</comment>
<dbReference type="Gene3D" id="1.10.3730.10">
    <property type="entry name" value="ProC C-terminal domain-like"/>
    <property type="match status" value="1"/>
</dbReference>
<accession>A0A9X2HHC9</accession>
<comment type="subcellular location">
    <subcellularLocation>
        <location evidence="4">Cytoplasm</location>
    </subcellularLocation>
</comment>
<dbReference type="Gene3D" id="3.40.50.720">
    <property type="entry name" value="NAD(P)-binding Rossmann-like Domain"/>
    <property type="match status" value="1"/>
</dbReference>
<keyword evidence="3 4" id="KW-0560">Oxidoreductase</keyword>